<comment type="subcellular location">
    <subcellularLocation>
        <location evidence="2">Cell membrane</location>
        <topology evidence="2">Multi-pass membrane protein</topology>
    </subcellularLocation>
</comment>
<keyword evidence="2" id="KW-0813">Transport</keyword>
<dbReference type="GO" id="GO:0015225">
    <property type="term" value="F:biotin transmembrane transporter activity"/>
    <property type="evidence" value="ECO:0007669"/>
    <property type="project" value="UniProtKB-UniRule"/>
</dbReference>
<evidence type="ECO:0000256" key="3">
    <source>
        <dbReference type="SAM" id="Phobius"/>
    </source>
</evidence>
<feature type="transmembrane region" description="Helical" evidence="3">
    <location>
        <begin position="89"/>
        <end position="106"/>
    </location>
</feature>
<keyword evidence="2 3" id="KW-0472">Membrane</keyword>
<keyword evidence="3" id="KW-0812">Transmembrane</keyword>
<comment type="similarity">
    <text evidence="1 2">Belongs to the BioY family.</text>
</comment>
<dbReference type="GO" id="GO:0005886">
    <property type="term" value="C:plasma membrane"/>
    <property type="evidence" value="ECO:0007669"/>
    <property type="project" value="UniProtKB-SubCell"/>
</dbReference>
<dbReference type="PANTHER" id="PTHR34295:SF1">
    <property type="entry name" value="BIOTIN TRANSPORTER BIOY"/>
    <property type="match status" value="1"/>
</dbReference>
<dbReference type="EMBL" id="JYGE01000005">
    <property type="protein sequence ID" value="PSJ31297.1"/>
    <property type="molecule type" value="Genomic_DNA"/>
</dbReference>
<evidence type="ECO:0000313" key="5">
    <source>
        <dbReference type="Proteomes" id="UP000241434"/>
    </source>
</evidence>
<dbReference type="OrthoDB" id="9803495at2"/>
<evidence type="ECO:0000313" key="4">
    <source>
        <dbReference type="EMBL" id="PSJ31297.1"/>
    </source>
</evidence>
<dbReference type="AlphaFoldDB" id="A0A2P7Q001"/>
<dbReference type="PANTHER" id="PTHR34295">
    <property type="entry name" value="BIOTIN TRANSPORTER BIOY"/>
    <property type="match status" value="1"/>
</dbReference>
<feature type="transmembrane region" description="Helical" evidence="3">
    <location>
        <begin position="150"/>
        <end position="177"/>
    </location>
</feature>
<keyword evidence="5" id="KW-1185">Reference proteome</keyword>
<dbReference type="Gene3D" id="1.10.1760.20">
    <property type="match status" value="1"/>
</dbReference>
<dbReference type="PROSITE" id="PS51257">
    <property type="entry name" value="PROKAR_LIPOPROTEIN"/>
    <property type="match status" value="1"/>
</dbReference>
<dbReference type="Proteomes" id="UP000241434">
    <property type="component" value="Unassembled WGS sequence"/>
</dbReference>
<dbReference type="Pfam" id="PF02632">
    <property type="entry name" value="BioY"/>
    <property type="match status" value="1"/>
</dbReference>
<comment type="caution">
    <text evidence="4">The sequence shown here is derived from an EMBL/GenBank/DDBJ whole genome shotgun (WGS) entry which is preliminary data.</text>
</comment>
<dbReference type="InterPro" id="IPR003784">
    <property type="entry name" value="BioY"/>
</dbReference>
<feature type="transmembrane region" description="Helical" evidence="3">
    <location>
        <begin position="35"/>
        <end position="52"/>
    </location>
</feature>
<protein>
    <recommendedName>
        <fullName evidence="2">Biotin transporter</fullName>
    </recommendedName>
</protein>
<proteinExistence type="inferred from homology"/>
<organism evidence="4 5">
    <name type="scientific">Peptostreptococcus russellii</name>
    <dbReference type="NCBI Taxonomy" id="215200"/>
    <lineage>
        <taxon>Bacteria</taxon>
        <taxon>Bacillati</taxon>
        <taxon>Bacillota</taxon>
        <taxon>Clostridia</taxon>
        <taxon>Peptostreptococcales</taxon>
        <taxon>Peptostreptococcaceae</taxon>
        <taxon>Peptostreptococcus</taxon>
    </lineage>
</organism>
<evidence type="ECO:0000256" key="1">
    <source>
        <dbReference type="ARBA" id="ARBA00010692"/>
    </source>
</evidence>
<keyword evidence="2" id="KW-1003">Cell membrane</keyword>
<gene>
    <name evidence="4" type="ORF">UF10_06080</name>
</gene>
<sequence>MKMNKTFDVKSMVLCSLFASLSCIGAFIQIPLPNSDYFTLQYLFVMLTGMLLGSKRALISISSYVFMGLIGLPVFAAGGGIGYLLKPTFGYLLGFILSAYLVGYLCEKLNANSFSKFFISGLSGFLVIYIVGFAYKYMILNFYLSFKIPFIAILLSAFPIDMPGDFIMTILASILAVKIKRVVKI</sequence>
<feature type="transmembrane region" description="Helical" evidence="3">
    <location>
        <begin position="118"/>
        <end position="138"/>
    </location>
</feature>
<evidence type="ECO:0000256" key="2">
    <source>
        <dbReference type="PIRNR" id="PIRNR016661"/>
    </source>
</evidence>
<dbReference type="PIRSF" id="PIRSF016661">
    <property type="entry name" value="BioY"/>
    <property type="match status" value="1"/>
</dbReference>
<name>A0A2P7Q001_9FIRM</name>
<keyword evidence="3" id="KW-1133">Transmembrane helix</keyword>
<accession>A0A2P7Q001</accession>
<reference evidence="4" key="1">
    <citation type="thesis" date="2015" institute="Rutgers" country="The State University of New Jersey, 14 College Farm Rd., New Brunswick, NJ, USA">
        <title>Ammonia toxicity in bacteria and its implications for treatment of and resource recovery from highly nitrogenous organic wastes.</title>
        <authorList>
            <person name="Luther A.K."/>
        </authorList>
    </citation>
    <scope>NUCLEOTIDE SEQUENCE</scope>
    <source>
        <strain evidence="4">RT-10B</strain>
    </source>
</reference>
<feature type="transmembrane region" description="Helical" evidence="3">
    <location>
        <begin position="64"/>
        <end position="83"/>
    </location>
</feature>